<feature type="transmembrane region" description="Helical" evidence="1">
    <location>
        <begin position="6"/>
        <end position="27"/>
    </location>
</feature>
<dbReference type="EMBL" id="NTFH01000008">
    <property type="protein sequence ID" value="PHQ14792.1"/>
    <property type="molecule type" value="Genomic_DNA"/>
</dbReference>
<dbReference type="AlphaFoldDB" id="A0A2G1UJZ2"/>
<dbReference type="PANTHER" id="PTHR36435">
    <property type="entry name" value="SLR1288 PROTEIN"/>
    <property type="match status" value="1"/>
</dbReference>
<dbReference type="GO" id="GO:0004175">
    <property type="term" value="F:endopeptidase activity"/>
    <property type="evidence" value="ECO:0007669"/>
    <property type="project" value="UniProtKB-ARBA"/>
</dbReference>
<proteinExistence type="predicted"/>
<name>A0A2G1UJZ2_9GAMM</name>
<dbReference type="RefSeq" id="WP_099614709.1">
    <property type="nucleotide sequence ID" value="NZ_KZ319371.1"/>
</dbReference>
<keyword evidence="1" id="KW-1133">Transmembrane helix</keyword>
<keyword evidence="1" id="KW-0472">Membrane</keyword>
<dbReference type="PANTHER" id="PTHR36435:SF1">
    <property type="entry name" value="CAAX AMINO TERMINAL PROTEASE FAMILY PROTEIN"/>
    <property type="match status" value="1"/>
</dbReference>
<dbReference type="GO" id="GO:0080120">
    <property type="term" value="P:CAAX-box protein maturation"/>
    <property type="evidence" value="ECO:0007669"/>
    <property type="project" value="UniProtKB-ARBA"/>
</dbReference>
<organism evidence="3 4">
    <name type="scientific">Marinobacter profundi</name>
    <dbReference type="NCBI Taxonomy" id="2666256"/>
    <lineage>
        <taxon>Bacteria</taxon>
        <taxon>Pseudomonadati</taxon>
        <taxon>Pseudomonadota</taxon>
        <taxon>Gammaproteobacteria</taxon>
        <taxon>Pseudomonadales</taxon>
        <taxon>Marinobacteraceae</taxon>
        <taxon>Marinobacter</taxon>
    </lineage>
</organism>
<accession>A0A2G1UJZ2</accession>
<evidence type="ECO:0000313" key="3">
    <source>
        <dbReference type="EMBL" id="PHQ14792.1"/>
    </source>
</evidence>
<keyword evidence="3" id="KW-0645">Protease</keyword>
<dbReference type="Proteomes" id="UP000231409">
    <property type="component" value="Unassembled WGS sequence"/>
</dbReference>
<dbReference type="Pfam" id="PF02517">
    <property type="entry name" value="Rce1-like"/>
    <property type="match status" value="1"/>
</dbReference>
<dbReference type="InterPro" id="IPR003675">
    <property type="entry name" value="Rce1/LyrA-like_dom"/>
</dbReference>
<dbReference type="InterPro" id="IPR052710">
    <property type="entry name" value="CAAX_protease"/>
</dbReference>
<evidence type="ECO:0000256" key="1">
    <source>
        <dbReference type="SAM" id="Phobius"/>
    </source>
</evidence>
<dbReference type="GO" id="GO:0008237">
    <property type="term" value="F:metallopeptidase activity"/>
    <property type="evidence" value="ECO:0007669"/>
    <property type="project" value="UniProtKB-KW"/>
</dbReference>
<evidence type="ECO:0000259" key="2">
    <source>
        <dbReference type="Pfam" id="PF02517"/>
    </source>
</evidence>
<feature type="transmembrane region" description="Helical" evidence="1">
    <location>
        <begin position="138"/>
        <end position="166"/>
    </location>
</feature>
<feature type="domain" description="CAAX prenyl protease 2/Lysostaphin resistance protein A-like" evidence="2">
    <location>
        <begin position="85"/>
        <end position="172"/>
    </location>
</feature>
<gene>
    <name evidence="3" type="ORF">CLH61_10570</name>
</gene>
<feature type="transmembrane region" description="Helical" evidence="1">
    <location>
        <begin position="110"/>
        <end position="132"/>
    </location>
</feature>
<comment type="caution">
    <text evidence="3">The sequence shown here is derived from an EMBL/GenBank/DDBJ whole genome shotgun (WGS) entry which is preliminary data.</text>
</comment>
<feature type="transmembrane region" description="Helical" evidence="1">
    <location>
        <begin position="39"/>
        <end position="59"/>
    </location>
</feature>
<reference evidence="3 4" key="1">
    <citation type="submission" date="2017-09" db="EMBL/GenBank/DDBJ databases">
        <title>The draft genome sequences of Marinobacter sp. PWS21.</title>
        <authorList>
            <person name="Cao J."/>
        </authorList>
    </citation>
    <scope>NUCLEOTIDE SEQUENCE [LARGE SCALE GENOMIC DNA]</scope>
    <source>
        <strain evidence="3 4">PWS21</strain>
    </source>
</reference>
<evidence type="ECO:0000313" key="4">
    <source>
        <dbReference type="Proteomes" id="UP000231409"/>
    </source>
</evidence>
<protein>
    <submittedName>
        <fullName evidence="3">CPBP family intramembrane metalloprotease</fullName>
    </submittedName>
</protein>
<feature type="transmembrane region" description="Helical" evidence="1">
    <location>
        <begin position="79"/>
        <end position="98"/>
    </location>
</feature>
<keyword evidence="3" id="KW-0482">Metalloprotease</keyword>
<sequence>MGNVSPLFVLTFQGGIVVVAFAAMLLFGIKIDSGGMTTVAAVIWGTLGGVGTYIVLLALTRVDAFFPGQLQQHVSELRAFARSFSYPMIVALSALAGVGEELLFRGVIQGGLSGVLTQPVAILVAALLFGAVHYLSSIYFLIATLLGVVLGVAYAVSGSILVVMVWHGVYDLTAMVCLRRFPGLFDSR</sequence>
<dbReference type="GO" id="GO:0006508">
    <property type="term" value="P:proteolysis"/>
    <property type="evidence" value="ECO:0007669"/>
    <property type="project" value="UniProtKB-KW"/>
</dbReference>
<keyword evidence="3" id="KW-0378">Hydrolase</keyword>
<keyword evidence="4" id="KW-1185">Reference proteome</keyword>
<keyword evidence="1" id="KW-0812">Transmembrane</keyword>